<dbReference type="EMBL" id="FN668661">
    <property type="protein sequence ID" value="CBK23632.2"/>
    <property type="molecule type" value="Genomic_DNA"/>
</dbReference>
<protein>
    <recommendedName>
        <fullName evidence="4">Dynein associated protein domain-containing protein</fullName>
    </recommendedName>
</protein>
<evidence type="ECO:0008006" key="4">
    <source>
        <dbReference type="Google" id="ProtNLM"/>
    </source>
</evidence>
<feature type="coiled-coil region" evidence="1">
    <location>
        <begin position="99"/>
        <end position="126"/>
    </location>
</feature>
<evidence type="ECO:0000256" key="1">
    <source>
        <dbReference type="SAM" id="Coils"/>
    </source>
</evidence>
<proteinExistence type="predicted"/>
<keyword evidence="3" id="KW-1185">Reference proteome</keyword>
<evidence type="ECO:0000313" key="2">
    <source>
        <dbReference type="EMBL" id="CBK23632.2"/>
    </source>
</evidence>
<sequence>MATEYEIIQQENELLHRQMESIKEERDEAITKLEKMKESLSAADERNMNTERELEEALSENIRLYEMVKSAQPEKSENAVLIGLQSENQKLKGVIVRLYNTYTEEKQKLVSQLDELKTSLRTFRNEERSECSQLCATYLMEISNLRDQLTASQEAASRIFVDSAELSSLRQENDANRTLLQLDRDLLEEYDALVTESDSQLTANEKTIQDLALALRRAQEERQVLEDELQTCRRRLRMFESASDAGESAMSTLQRLEGLRAENEANGREIDRLRGENALLRIESSQWEVSFSRVESALPSFVSSFTKHLSDLSALEELAAISSRLVTGFLDRLAPFSLPLYSSFSRCLLYLTQIADSASQCCLLARNPFLTHATYLQLVADLRPPVDRLLAFLRDLAFWSFQYGAAPSGSPWELGKDVLSAAVVLQKFLASEGSQGDAIWRRNVGVRRSIGQVREVRMQLRLVAALLAAQRRQAGEARELEPAVRGRVVEALEEVQSGVKGAMGAAEQLDGKLGALREAMERDGMAGIPAMCVEGDTAPTASPHLSCLDNSALWSAVAALKGGAARERG</sequence>
<reference evidence="2" key="1">
    <citation type="submission" date="2010-02" db="EMBL/GenBank/DDBJ databases">
        <title>Sequencing and annotation of the Blastocystis hominis genome.</title>
        <authorList>
            <person name="Wincker P."/>
        </authorList>
    </citation>
    <scope>NUCLEOTIDE SEQUENCE</scope>
    <source>
        <strain evidence="2">Singapore isolate B</strain>
    </source>
</reference>
<dbReference type="GeneID" id="24922784"/>
<dbReference type="Proteomes" id="UP000008312">
    <property type="component" value="Unassembled WGS sequence"/>
</dbReference>
<gene>
    <name evidence="2" type="ORF">GSBLH_T00006660001</name>
</gene>
<organism evidence="2">
    <name type="scientific">Blastocystis hominis</name>
    <dbReference type="NCBI Taxonomy" id="12968"/>
    <lineage>
        <taxon>Eukaryota</taxon>
        <taxon>Sar</taxon>
        <taxon>Stramenopiles</taxon>
        <taxon>Bigyra</taxon>
        <taxon>Opalozoa</taxon>
        <taxon>Opalinata</taxon>
        <taxon>Blastocystidae</taxon>
        <taxon>Blastocystis</taxon>
    </lineage>
</organism>
<evidence type="ECO:0000313" key="3">
    <source>
        <dbReference type="Proteomes" id="UP000008312"/>
    </source>
</evidence>
<keyword evidence="1" id="KW-0175">Coiled coil</keyword>
<dbReference type="InParanoid" id="D8M679"/>
<feature type="coiled-coil region" evidence="1">
    <location>
        <begin position="201"/>
        <end position="276"/>
    </location>
</feature>
<dbReference type="RefSeq" id="XP_012897680.1">
    <property type="nucleotide sequence ID" value="XM_013042226.1"/>
</dbReference>
<feature type="coiled-coil region" evidence="1">
    <location>
        <begin position="5"/>
        <end position="67"/>
    </location>
</feature>
<dbReference type="OrthoDB" id="10625995at2759"/>
<name>D8M679_BLAHO</name>
<accession>D8M679</accession>
<dbReference type="AlphaFoldDB" id="D8M679"/>